<proteinExistence type="predicted"/>
<feature type="transmembrane region" description="Helical" evidence="2">
    <location>
        <begin position="185"/>
        <end position="205"/>
    </location>
</feature>
<feature type="transmembrane region" description="Helical" evidence="2">
    <location>
        <begin position="48"/>
        <end position="81"/>
    </location>
</feature>
<keyword evidence="4" id="KW-1185">Reference proteome</keyword>
<name>A0AAD6Y088_9AGAR</name>
<organism evidence="3 4">
    <name type="scientific">Mycena belliarum</name>
    <dbReference type="NCBI Taxonomy" id="1033014"/>
    <lineage>
        <taxon>Eukaryota</taxon>
        <taxon>Fungi</taxon>
        <taxon>Dikarya</taxon>
        <taxon>Basidiomycota</taxon>
        <taxon>Agaricomycotina</taxon>
        <taxon>Agaricomycetes</taxon>
        <taxon>Agaricomycetidae</taxon>
        <taxon>Agaricales</taxon>
        <taxon>Marasmiineae</taxon>
        <taxon>Mycenaceae</taxon>
        <taxon>Mycena</taxon>
    </lineage>
</organism>
<evidence type="ECO:0000313" key="3">
    <source>
        <dbReference type="EMBL" id="KAJ7104336.1"/>
    </source>
</evidence>
<dbReference type="AlphaFoldDB" id="A0AAD6Y088"/>
<keyword evidence="2" id="KW-0472">Membrane</keyword>
<evidence type="ECO:0000313" key="4">
    <source>
        <dbReference type="Proteomes" id="UP001222325"/>
    </source>
</evidence>
<reference evidence="3" key="1">
    <citation type="submission" date="2023-03" db="EMBL/GenBank/DDBJ databases">
        <title>Massive genome expansion in bonnet fungi (Mycena s.s.) driven by repeated elements and novel gene families across ecological guilds.</title>
        <authorList>
            <consortium name="Lawrence Berkeley National Laboratory"/>
            <person name="Harder C.B."/>
            <person name="Miyauchi S."/>
            <person name="Viragh M."/>
            <person name="Kuo A."/>
            <person name="Thoen E."/>
            <person name="Andreopoulos B."/>
            <person name="Lu D."/>
            <person name="Skrede I."/>
            <person name="Drula E."/>
            <person name="Henrissat B."/>
            <person name="Morin E."/>
            <person name="Kohler A."/>
            <person name="Barry K."/>
            <person name="LaButti K."/>
            <person name="Morin E."/>
            <person name="Salamov A."/>
            <person name="Lipzen A."/>
            <person name="Mereny Z."/>
            <person name="Hegedus B."/>
            <person name="Baldrian P."/>
            <person name="Stursova M."/>
            <person name="Weitz H."/>
            <person name="Taylor A."/>
            <person name="Grigoriev I.V."/>
            <person name="Nagy L.G."/>
            <person name="Martin F."/>
            <person name="Kauserud H."/>
        </authorList>
    </citation>
    <scope>NUCLEOTIDE SEQUENCE</scope>
    <source>
        <strain evidence="3">CBHHK173m</strain>
    </source>
</reference>
<keyword evidence="2" id="KW-0812">Transmembrane</keyword>
<gene>
    <name evidence="3" type="ORF">B0H15DRAFT_21165</name>
</gene>
<keyword evidence="2" id="KW-1133">Transmembrane helix</keyword>
<accession>A0AAD6Y088</accession>
<feature type="transmembrane region" description="Helical" evidence="2">
    <location>
        <begin position="521"/>
        <end position="541"/>
    </location>
</feature>
<evidence type="ECO:0000256" key="2">
    <source>
        <dbReference type="SAM" id="Phobius"/>
    </source>
</evidence>
<feature type="transmembrane region" description="Helical" evidence="2">
    <location>
        <begin position="93"/>
        <end position="121"/>
    </location>
</feature>
<feature type="region of interest" description="Disordered" evidence="1">
    <location>
        <begin position="1"/>
        <end position="37"/>
    </location>
</feature>
<protein>
    <submittedName>
        <fullName evidence="3">Uncharacterized protein</fullName>
    </submittedName>
</protein>
<evidence type="ECO:0000256" key="1">
    <source>
        <dbReference type="SAM" id="MobiDB-lite"/>
    </source>
</evidence>
<sequence length="627" mass="65413">MGGAHDSSQDLLIPPPLASSARSPPEPAYGPPSKATAPVRHEPADSYLMLLLTGCAIVLAVLVVALGLVGQIFVVNTYYVAGGAVHTTAPLGATLAVAHVSSLVLAMTVPLAIGLSGYWLAGRWLAASYDGGIDRPTPYQLGVLMNTLSGANLTALWTGSIYVLGLGHAPGGKSLSQPPILRHGVLMLFLFLALAYCSSAIETWMGARSDGMLFPVATTTTHSGVPLPVLGRRVNQTLCDETRDATNNQPYQCGIVRGSGGNPHAHSQRILMMNGLSDTVIAFTDDSTAIMVPPAAGLSATLGYTAKTMGVKSSCTSVTSQCIDLAHTGPNAGLNTTCPASVNFNTTEALNCNDNSGTMVGGPLSADGAILPCGKTVDSTKFRFGIKVSSAAYNVEDVGSDTFVGETGFFLHGNSGGFNVLTCTVESLVVTYKYSNSSYALLTSTPSDLAQAQRVADGSRAAPIYVPIAIDGTGLRSGSYADAFAARLSLVALSGTAYVIEPAAALETQAIQPTIGARVPLAPLVLFFLNATAYCALVVFVTSKAVREVRASPYTFFARDRLVDPATAISSAYGPDDSKLRRMRTVRELFGEETSADRLNVAVDDELDDLPVVRRSSLARRRPGLGP</sequence>
<dbReference type="Proteomes" id="UP001222325">
    <property type="component" value="Unassembled WGS sequence"/>
</dbReference>
<dbReference type="EMBL" id="JARJCN010000001">
    <property type="protein sequence ID" value="KAJ7104336.1"/>
    <property type="molecule type" value="Genomic_DNA"/>
</dbReference>
<feature type="transmembrane region" description="Helical" evidence="2">
    <location>
        <begin position="141"/>
        <end position="164"/>
    </location>
</feature>
<comment type="caution">
    <text evidence="3">The sequence shown here is derived from an EMBL/GenBank/DDBJ whole genome shotgun (WGS) entry which is preliminary data.</text>
</comment>